<keyword evidence="6 8" id="KW-1133">Transmembrane helix</keyword>
<organism evidence="10 11">
    <name type="scientific">Sediminicola luteus</name>
    <dbReference type="NCBI Taxonomy" id="319238"/>
    <lineage>
        <taxon>Bacteria</taxon>
        <taxon>Pseudomonadati</taxon>
        <taxon>Bacteroidota</taxon>
        <taxon>Flavobacteriia</taxon>
        <taxon>Flavobacteriales</taxon>
        <taxon>Flavobacteriaceae</taxon>
        <taxon>Sediminicola</taxon>
    </lineage>
</organism>
<comment type="subcellular location">
    <subcellularLocation>
        <location evidence="1">Cell membrane</location>
        <topology evidence="1">Multi-pass membrane protein</topology>
    </subcellularLocation>
</comment>
<keyword evidence="5 8" id="KW-0812">Transmembrane</keyword>
<feature type="transmembrane region" description="Helical" evidence="8">
    <location>
        <begin position="73"/>
        <end position="106"/>
    </location>
</feature>
<dbReference type="AlphaFoldDB" id="A0A2A4G4X7"/>
<dbReference type="PANTHER" id="PTHR33908:SF11">
    <property type="entry name" value="MEMBRANE PROTEIN"/>
    <property type="match status" value="1"/>
</dbReference>
<protein>
    <recommendedName>
        <fullName evidence="9">Glycosyltransferase RgtA/B/C/D-like domain-containing protein</fullName>
    </recommendedName>
</protein>
<dbReference type="InterPro" id="IPR050297">
    <property type="entry name" value="LipidA_mod_glycosyltrf_83"/>
</dbReference>
<feature type="transmembrane region" description="Helical" evidence="8">
    <location>
        <begin position="285"/>
        <end position="302"/>
    </location>
</feature>
<evidence type="ECO:0000256" key="1">
    <source>
        <dbReference type="ARBA" id="ARBA00004651"/>
    </source>
</evidence>
<dbReference type="GO" id="GO:0009103">
    <property type="term" value="P:lipopolysaccharide biosynthetic process"/>
    <property type="evidence" value="ECO:0007669"/>
    <property type="project" value="UniProtKB-ARBA"/>
</dbReference>
<dbReference type="InterPro" id="IPR038731">
    <property type="entry name" value="RgtA/B/C-like"/>
</dbReference>
<evidence type="ECO:0000256" key="2">
    <source>
        <dbReference type="ARBA" id="ARBA00022475"/>
    </source>
</evidence>
<evidence type="ECO:0000256" key="8">
    <source>
        <dbReference type="SAM" id="Phobius"/>
    </source>
</evidence>
<dbReference type="RefSeq" id="WP_097440895.1">
    <property type="nucleotide sequence ID" value="NZ_KZ300477.1"/>
</dbReference>
<accession>A0A2A4G4X7</accession>
<feature type="transmembrane region" description="Helical" evidence="8">
    <location>
        <begin position="309"/>
        <end position="326"/>
    </location>
</feature>
<evidence type="ECO:0000256" key="5">
    <source>
        <dbReference type="ARBA" id="ARBA00022692"/>
    </source>
</evidence>
<dbReference type="Pfam" id="PF13231">
    <property type="entry name" value="PMT_2"/>
    <property type="match status" value="1"/>
</dbReference>
<keyword evidence="7 8" id="KW-0472">Membrane</keyword>
<feature type="transmembrane region" description="Helical" evidence="8">
    <location>
        <begin position="338"/>
        <end position="357"/>
    </location>
</feature>
<dbReference type="GO" id="GO:0005886">
    <property type="term" value="C:plasma membrane"/>
    <property type="evidence" value="ECO:0007669"/>
    <property type="project" value="UniProtKB-SubCell"/>
</dbReference>
<evidence type="ECO:0000256" key="7">
    <source>
        <dbReference type="ARBA" id="ARBA00023136"/>
    </source>
</evidence>
<dbReference type="GO" id="GO:0016763">
    <property type="term" value="F:pentosyltransferase activity"/>
    <property type="evidence" value="ECO:0007669"/>
    <property type="project" value="TreeGrafter"/>
</dbReference>
<evidence type="ECO:0000256" key="4">
    <source>
        <dbReference type="ARBA" id="ARBA00022679"/>
    </source>
</evidence>
<keyword evidence="11" id="KW-1185">Reference proteome</keyword>
<comment type="caution">
    <text evidence="10">The sequence shown here is derived from an EMBL/GenBank/DDBJ whole genome shotgun (WGS) entry which is preliminary data.</text>
</comment>
<evidence type="ECO:0000313" key="10">
    <source>
        <dbReference type="EMBL" id="PCE62785.1"/>
    </source>
</evidence>
<proteinExistence type="predicted"/>
<reference evidence="10 11" key="1">
    <citation type="submission" date="2017-04" db="EMBL/GenBank/DDBJ databases">
        <title>A new member of the family Flavobacteriaceae isolated from ascidians.</title>
        <authorList>
            <person name="Chen L."/>
        </authorList>
    </citation>
    <scope>NUCLEOTIDE SEQUENCE [LARGE SCALE GENOMIC DNA]</scope>
    <source>
        <strain evidence="10 11">HQA918</strain>
    </source>
</reference>
<evidence type="ECO:0000256" key="6">
    <source>
        <dbReference type="ARBA" id="ARBA00022989"/>
    </source>
</evidence>
<evidence type="ECO:0000313" key="11">
    <source>
        <dbReference type="Proteomes" id="UP000219559"/>
    </source>
</evidence>
<feature type="transmembrane region" description="Helical" evidence="8">
    <location>
        <begin position="165"/>
        <end position="198"/>
    </location>
</feature>
<feature type="transmembrane region" description="Helical" evidence="8">
    <location>
        <begin position="118"/>
        <end position="135"/>
    </location>
</feature>
<keyword evidence="2" id="KW-1003">Cell membrane</keyword>
<dbReference type="PANTHER" id="PTHR33908">
    <property type="entry name" value="MANNOSYLTRANSFERASE YKCB-RELATED"/>
    <property type="match status" value="1"/>
</dbReference>
<dbReference type="OrthoDB" id="345761at2"/>
<keyword evidence="3" id="KW-0328">Glycosyltransferase</keyword>
<name>A0A2A4G4X7_9FLAO</name>
<feature type="transmembrane region" description="Helical" evidence="8">
    <location>
        <begin position="255"/>
        <end position="273"/>
    </location>
</feature>
<gene>
    <name evidence="10" type="ORF">B7P33_15990</name>
</gene>
<evidence type="ECO:0000259" key="9">
    <source>
        <dbReference type="Pfam" id="PF13231"/>
    </source>
</evidence>
<dbReference type="Proteomes" id="UP000219559">
    <property type="component" value="Unassembled WGS sequence"/>
</dbReference>
<dbReference type="EMBL" id="NBWU01000007">
    <property type="protein sequence ID" value="PCE62785.1"/>
    <property type="molecule type" value="Genomic_DNA"/>
</dbReference>
<keyword evidence="4" id="KW-0808">Transferase</keyword>
<feature type="domain" description="Glycosyltransferase RgtA/B/C/D-like" evidence="9">
    <location>
        <begin position="70"/>
        <end position="223"/>
    </location>
</feature>
<feature type="transmembrane region" description="Helical" evidence="8">
    <location>
        <begin position="210"/>
        <end position="228"/>
    </location>
</feature>
<sequence length="505" mass="57744">MPSLPFPQLFQKDFSLKAALVFVLFLFVTVFIRLPFFFRDYVDQDESTFILVAQSWVDGHLPYTELWDLKPPVVFLFFTLVIKVFGKSFVAIRFFGCVLVALTAFFTFKLGESLHSKLLGFWSGVATLCFLSLFGSVQGVMSEHIATVFFMGALWLLASKDSLGLVFLAGIAMGMAFMAKLNLGYAMLVFGPLLLYWYKNPLTKGVLLSFIYGMGALVPLLFFGLHYYNQDAFSAFYDVVFGAPLRYAASKEGSVLDVLPFGLVLGVLAGWAWRIKLFEKSNLLHSLIWVSIGAITFSFFRVGKINGHYLIQIYPLLILVVAMLMTRLPQPKKKWVPYLAYLLFLVPMESYLEYVAVAKNYAEKGRLLNGEGVDVPFLIQEKGYENKNVYFMDYHIGYWMLGTQPPSKIVTHPTNIFRQELIVGSGSPRTSSQAELQYIFEEKQPELVIRRHRSGRPKNVRLMPKNNYVQTHYKNEIDYLESTMRTKYRIIDSVGKARIYQRIQP</sequence>
<evidence type="ECO:0000256" key="3">
    <source>
        <dbReference type="ARBA" id="ARBA00022676"/>
    </source>
</evidence>
<feature type="transmembrane region" description="Helical" evidence="8">
    <location>
        <begin position="18"/>
        <end position="38"/>
    </location>
</feature>